<dbReference type="InterPro" id="IPR038906">
    <property type="entry name" value="TTC36"/>
</dbReference>
<accession>A0AAV5RIM9</accession>
<keyword evidence="3" id="KW-1185">Reference proteome</keyword>
<sequence length="204" mass="23040">MNSVLSAHDQRILDTILGPNDILAPRKLIDESRRPDQWVPTEQVEKYVLLEANARELAQNNEIEKALGIFDKIITDSPLYASAYNNRAQTKRLLYPDEAAPEGVISDLKMAIKLSQPKAALLQISKMQALVLHNSYFQLAAVYLAQSKLPENWEKAWSLHMKSSEMMVEASVYGDHMSAAIGKIVNPYAQLNAETFETMMKPFY</sequence>
<dbReference type="Proteomes" id="UP001362899">
    <property type="component" value="Unassembled WGS sequence"/>
</dbReference>
<reference evidence="2 3" key="1">
    <citation type="journal article" date="2023" name="Elife">
        <title>Identification of key yeast species and microbe-microbe interactions impacting larval growth of Drosophila in the wild.</title>
        <authorList>
            <person name="Mure A."/>
            <person name="Sugiura Y."/>
            <person name="Maeda R."/>
            <person name="Honda K."/>
            <person name="Sakurai N."/>
            <person name="Takahashi Y."/>
            <person name="Watada M."/>
            <person name="Katoh T."/>
            <person name="Gotoh A."/>
            <person name="Gotoh Y."/>
            <person name="Taniguchi I."/>
            <person name="Nakamura K."/>
            <person name="Hayashi T."/>
            <person name="Katayama T."/>
            <person name="Uemura T."/>
            <person name="Hattori Y."/>
        </authorList>
    </citation>
    <scope>NUCLEOTIDE SEQUENCE [LARGE SCALE GENOMIC DNA]</scope>
    <source>
        <strain evidence="2 3">SB-73</strain>
    </source>
</reference>
<proteinExistence type="inferred from homology"/>
<name>A0AAV5RIM9_STABA</name>
<dbReference type="PANTHER" id="PTHR21405:SF0">
    <property type="entry name" value="TETRATRICOPEPTIDE REPEAT PROTEIN 36"/>
    <property type="match status" value="1"/>
</dbReference>
<evidence type="ECO:0000313" key="2">
    <source>
        <dbReference type="EMBL" id="GMM51006.1"/>
    </source>
</evidence>
<comment type="caution">
    <text evidence="2">The sequence shown here is derived from an EMBL/GenBank/DDBJ whole genome shotgun (WGS) entry which is preliminary data.</text>
</comment>
<organism evidence="2 3">
    <name type="scientific">Starmerella bacillaris</name>
    <name type="common">Yeast</name>
    <name type="synonym">Candida zemplinina</name>
    <dbReference type="NCBI Taxonomy" id="1247836"/>
    <lineage>
        <taxon>Eukaryota</taxon>
        <taxon>Fungi</taxon>
        <taxon>Dikarya</taxon>
        <taxon>Ascomycota</taxon>
        <taxon>Saccharomycotina</taxon>
        <taxon>Dipodascomycetes</taxon>
        <taxon>Dipodascales</taxon>
        <taxon>Trichomonascaceae</taxon>
        <taxon>Starmerella</taxon>
    </lineage>
</organism>
<dbReference type="SUPFAM" id="SSF48439">
    <property type="entry name" value="Protein prenylyltransferase"/>
    <property type="match status" value="1"/>
</dbReference>
<dbReference type="PANTHER" id="PTHR21405">
    <property type="entry name" value="CDNA SEQUENCE BC021608"/>
    <property type="match status" value="1"/>
</dbReference>
<dbReference type="InterPro" id="IPR011990">
    <property type="entry name" value="TPR-like_helical_dom_sf"/>
</dbReference>
<dbReference type="EMBL" id="BTGC01000003">
    <property type="protein sequence ID" value="GMM51006.1"/>
    <property type="molecule type" value="Genomic_DNA"/>
</dbReference>
<evidence type="ECO:0000313" key="3">
    <source>
        <dbReference type="Proteomes" id="UP001362899"/>
    </source>
</evidence>
<gene>
    <name evidence="2" type="ORF">DASB73_019640</name>
</gene>
<dbReference type="Gene3D" id="1.25.40.10">
    <property type="entry name" value="Tetratricopeptide repeat domain"/>
    <property type="match status" value="1"/>
</dbReference>
<dbReference type="AlphaFoldDB" id="A0AAV5RIM9"/>
<dbReference type="GO" id="GO:0006570">
    <property type="term" value="P:tyrosine metabolic process"/>
    <property type="evidence" value="ECO:0007669"/>
    <property type="project" value="TreeGrafter"/>
</dbReference>
<comment type="similarity">
    <text evidence="1">Belongs to the TTC36 family.</text>
</comment>
<evidence type="ECO:0008006" key="4">
    <source>
        <dbReference type="Google" id="ProtNLM"/>
    </source>
</evidence>
<protein>
    <recommendedName>
        <fullName evidence="4">Tetratricopeptide repeat protein</fullName>
    </recommendedName>
</protein>
<evidence type="ECO:0000256" key="1">
    <source>
        <dbReference type="ARBA" id="ARBA00006995"/>
    </source>
</evidence>